<reference evidence="4" key="2">
    <citation type="submission" date="2015-01" db="EMBL/GenBank/DDBJ databases">
        <title>Evolutionary Origins and Diversification of the Mycorrhizal Mutualists.</title>
        <authorList>
            <consortium name="DOE Joint Genome Institute"/>
            <consortium name="Mycorrhizal Genomics Consortium"/>
            <person name="Kohler A."/>
            <person name="Kuo A."/>
            <person name="Nagy L.G."/>
            <person name="Floudas D."/>
            <person name="Copeland A."/>
            <person name="Barry K.W."/>
            <person name="Cichocki N."/>
            <person name="Veneault-Fourrey C."/>
            <person name="LaButti K."/>
            <person name="Lindquist E.A."/>
            <person name="Lipzen A."/>
            <person name="Lundell T."/>
            <person name="Morin E."/>
            <person name="Murat C."/>
            <person name="Riley R."/>
            <person name="Ohm R."/>
            <person name="Sun H."/>
            <person name="Tunlid A."/>
            <person name="Henrissat B."/>
            <person name="Grigoriev I.V."/>
            <person name="Hibbett D.S."/>
            <person name="Martin F."/>
        </authorList>
    </citation>
    <scope>NUCLEOTIDE SEQUENCE [LARGE SCALE GENOMIC DNA]</scope>
    <source>
        <strain evidence="4">LaAM-08-1</strain>
    </source>
</reference>
<reference evidence="3 4" key="1">
    <citation type="submission" date="2014-04" db="EMBL/GenBank/DDBJ databases">
        <authorList>
            <consortium name="DOE Joint Genome Institute"/>
            <person name="Kuo A."/>
            <person name="Kohler A."/>
            <person name="Nagy L.G."/>
            <person name="Floudas D."/>
            <person name="Copeland A."/>
            <person name="Barry K.W."/>
            <person name="Cichocki N."/>
            <person name="Veneault-Fourrey C."/>
            <person name="LaButti K."/>
            <person name="Lindquist E.A."/>
            <person name="Lipzen A."/>
            <person name="Lundell T."/>
            <person name="Morin E."/>
            <person name="Murat C."/>
            <person name="Sun H."/>
            <person name="Tunlid A."/>
            <person name="Henrissat B."/>
            <person name="Grigoriev I.V."/>
            <person name="Hibbett D.S."/>
            <person name="Martin F."/>
            <person name="Nordberg H.P."/>
            <person name="Cantor M.N."/>
            <person name="Hua S.X."/>
        </authorList>
    </citation>
    <scope>NUCLEOTIDE SEQUENCE [LARGE SCALE GENOMIC DNA]</scope>
    <source>
        <strain evidence="3 4">LaAM-08-1</strain>
    </source>
</reference>
<protein>
    <recommendedName>
        <fullName evidence="5">Transmembrane protein</fullName>
    </recommendedName>
</protein>
<dbReference type="OrthoDB" id="3265734at2759"/>
<feature type="compositionally biased region" description="Gly residues" evidence="1">
    <location>
        <begin position="341"/>
        <end position="351"/>
    </location>
</feature>
<keyword evidence="4" id="KW-1185">Reference proteome</keyword>
<dbReference type="AlphaFoldDB" id="A0A0C9WVL2"/>
<keyword evidence="2" id="KW-1133">Transmembrane helix</keyword>
<evidence type="ECO:0000256" key="2">
    <source>
        <dbReference type="SAM" id="Phobius"/>
    </source>
</evidence>
<organism evidence="3 4">
    <name type="scientific">Laccaria amethystina LaAM-08-1</name>
    <dbReference type="NCBI Taxonomy" id="1095629"/>
    <lineage>
        <taxon>Eukaryota</taxon>
        <taxon>Fungi</taxon>
        <taxon>Dikarya</taxon>
        <taxon>Basidiomycota</taxon>
        <taxon>Agaricomycotina</taxon>
        <taxon>Agaricomycetes</taxon>
        <taxon>Agaricomycetidae</taxon>
        <taxon>Agaricales</taxon>
        <taxon>Agaricineae</taxon>
        <taxon>Hydnangiaceae</taxon>
        <taxon>Laccaria</taxon>
    </lineage>
</organism>
<proteinExistence type="predicted"/>
<evidence type="ECO:0000313" key="3">
    <source>
        <dbReference type="EMBL" id="KIJ92803.1"/>
    </source>
</evidence>
<accession>A0A0C9WVL2</accession>
<dbReference type="STRING" id="1095629.A0A0C9WVL2"/>
<keyword evidence="2" id="KW-0472">Membrane</keyword>
<gene>
    <name evidence="3" type="ORF">K443DRAFT_647876</name>
</gene>
<dbReference type="Proteomes" id="UP000054477">
    <property type="component" value="Unassembled WGS sequence"/>
</dbReference>
<dbReference type="Gene3D" id="2.60.120.260">
    <property type="entry name" value="Galactose-binding domain-like"/>
    <property type="match status" value="1"/>
</dbReference>
<dbReference type="EMBL" id="KN838883">
    <property type="protein sequence ID" value="KIJ92803.1"/>
    <property type="molecule type" value="Genomic_DNA"/>
</dbReference>
<evidence type="ECO:0000313" key="4">
    <source>
        <dbReference type="Proteomes" id="UP000054477"/>
    </source>
</evidence>
<dbReference type="HOGENOM" id="CLU_790037_0_0_1"/>
<feature type="transmembrane region" description="Helical" evidence="2">
    <location>
        <begin position="173"/>
        <end position="195"/>
    </location>
</feature>
<evidence type="ECO:0000256" key="1">
    <source>
        <dbReference type="SAM" id="MobiDB-lite"/>
    </source>
</evidence>
<sequence>MTATIDDTNSLVSYSSGWVLLQGPTRQWDGTVHSTSTVGATATFSFRTGVAVYGTIPAGLSTLSAQSQYAIDSGVPFNVSLALAQTDVVYEVLFFQSSLLSDGLHTLVITNTGTSVEYQLDHIDFNPSTNVPVSTLSGSSGSSSSRVVTTTSSVSRSAAATSPASSSAKSAPVGTIIGSIAAGLLVVLIALLIYFNYRRRKSNATTAETAASSSSWARHGQSITPFNLNDQTTQTNGVGPIVPTAASQFSLARHTGFTLGSSPILDLKSAGISPASPQTHPLSASWPMNTDPLNTDPLNTTRSGRRCDSAANGNALLDTTALPLPPIAVLEPPPAYQMPGGLNGNGGEATG</sequence>
<evidence type="ECO:0008006" key="5">
    <source>
        <dbReference type="Google" id="ProtNLM"/>
    </source>
</evidence>
<name>A0A0C9WVL2_9AGAR</name>
<keyword evidence="2" id="KW-0812">Transmembrane</keyword>
<feature type="region of interest" description="Disordered" evidence="1">
    <location>
        <begin position="332"/>
        <end position="351"/>
    </location>
</feature>